<dbReference type="GO" id="GO:0006313">
    <property type="term" value="P:DNA transposition"/>
    <property type="evidence" value="ECO:0007669"/>
    <property type="project" value="InterPro"/>
</dbReference>
<comment type="caution">
    <text evidence="2">The sequence shown here is derived from an EMBL/GenBank/DDBJ whole genome shotgun (WGS) entry which is preliminary data.</text>
</comment>
<dbReference type="InterPro" id="IPR012337">
    <property type="entry name" value="RNaseH-like_sf"/>
</dbReference>
<feature type="domain" description="Transposase IS4-like" evidence="1">
    <location>
        <begin position="11"/>
        <end position="140"/>
    </location>
</feature>
<gene>
    <name evidence="2" type="ORF">SDC9_97045</name>
</gene>
<dbReference type="GO" id="GO:0003677">
    <property type="term" value="F:DNA binding"/>
    <property type="evidence" value="ECO:0007669"/>
    <property type="project" value="InterPro"/>
</dbReference>
<dbReference type="SUPFAM" id="SSF53098">
    <property type="entry name" value="Ribonuclease H-like"/>
    <property type="match status" value="1"/>
</dbReference>
<evidence type="ECO:0000313" key="2">
    <source>
        <dbReference type="EMBL" id="MPM50306.1"/>
    </source>
</evidence>
<evidence type="ECO:0000259" key="1">
    <source>
        <dbReference type="Pfam" id="PF01609"/>
    </source>
</evidence>
<name>A0A645ABL5_9ZZZZ</name>
<proteinExistence type="predicted"/>
<dbReference type="InterPro" id="IPR002559">
    <property type="entry name" value="Transposase_11"/>
</dbReference>
<accession>A0A645ABL5</accession>
<reference evidence="2" key="1">
    <citation type="submission" date="2019-08" db="EMBL/GenBank/DDBJ databases">
        <authorList>
            <person name="Kucharzyk K."/>
            <person name="Murdoch R.W."/>
            <person name="Higgins S."/>
            <person name="Loffler F."/>
        </authorList>
    </citation>
    <scope>NUCLEOTIDE SEQUENCE</scope>
</reference>
<protein>
    <recommendedName>
        <fullName evidence="1">Transposase IS4-like domain-containing protein</fullName>
    </recommendedName>
</protein>
<dbReference type="AlphaFoldDB" id="A0A645ABL5"/>
<organism evidence="2">
    <name type="scientific">bioreactor metagenome</name>
    <dbReference type="NCBI Taxonomy" id="1076179"/>
    <lineage>
        <taxon>unclassified sequences</taxon>
        <taxon>metagenomes</taxon>
        <taxon>ecological metagenomes</taxon>
    </lineage>
</organism>
<sequence length="215" mass="25826">MLVTYSIKHKLYQRKIRNSQIERALKLIKTNPTKLKKANQNDFKRFIEKTHYTSDGKEAKKETYNIDTDLILKEEAFDGFYAVCTNLEDEADAIIKVNKRRWEIEECFRIMKNEFKARPVYLTRDDRIEAHFMTCFLSLIIYRLLEKKLNEKYTCNDIIENLRDMNFNEVKSEGYIPSYTRTDFTDDLHDAFGFRTDYEIMTLKEMKKIFKATKN</sequence>
<dbReference type="PANTHER" id="PTHR34614:SF2">
    <property type="entry name" value="TRANSPOSASE IS4-LIKE DOMAIN-CONTAINING PROTEIN"/>
    <property type="match status" value="1"/>
</dbReference>
<dbReference type="EMBL" id="VSSQ01012908">
    <property type="protein sequence ID" value="MPM50306.1"/>
    <property type="molecule type" value="Genomic_DNA"/>
</dbReference>
<dbReference type="PANTHER" id="PTHR34614">
    <property type="match status" value="1"/>
</dbReference>
<dbReference type="GO" id="GO:0004803">
    <property type="term" value="F:transposase activity"/>
    <property type="evidence" value="ECO:0007669"/>
    <property type="project" value="InterPro"/>
</dbReference>
<dbReference type="Pfam" id="PF01609">
    <property type="entry name" value="DDE_Tnp_1"/>
    <property type="match status" value="1"/>
</dbReference>